<feature type="compositionally biased region" description="Polar residues" evidence="8">
    <location>
        <begin position="135"/>
        <end position="146"/>
    </location>
</feature>
<keyword evidence="6" id="KW-0675">Receptor</keyword>
<feature type="region of interest" description="Disordered" evidence="8">
    <location>
        <begin position="83"/>
        <end position="107"/>
    </location>
</feature>
<evidence type="ECO:0000256" key="2">
    <source>
        <dbReference type="ARBA" id="ARBA00022475"/>
    </source>
</evidence>
<proteinExistence type="predicted"/>
<dbReference type="GO" id="GO:0005886">
    <property type="term" value="C:plasma membrane"/>
    <property type="evidence" value="ECO:0007669"/>
    <property type="project" value="UniProtKB-SubCell"/>
</dbReference>
<dbReference type="EMBL" id="LNIX01000039">
    <property type="protein sequence ID" value="OXA39280.1"/>
    <property type="molecule type" value="Genomic_DNA"/>
</dbReference>
<organism evidence="11 12">
    <name type="scientific">Folsomia candida</name>
    <name type="common">Springtail</name>
    <dbReference type="NCBI Taxonomy" id="158441"/>
    <lineage>
        <taxon>Eukaryota</taxon>
        <taxon>Metazoa</taxon>
        <taxon>Ecdysozoa</taxon>
        <taxon>Arthropoda</taxon>
        <taxon>Hexapoda</taxon>
        <taxon>Collembola</taxon>
        <taxon>Entomobryomorpha</taxon>
        <taxon>Isotomoidea</taxon>
        <taxon>Isotomidae</taxon>
        <taxon>Proisotominae</taxon>
        <taxon>Folsomia</taxon>
    </lineage>
</organism>
<keyword evidence="12" id="KW-1185">Reference proteome</keyword>
<dbReference type="Gene3D" id="1.10.10.2590">
    <property type="entry name" value="BEN domain"/>
    <property type="match status" value="1"/>
</dbReference>
<dbReference type="PANTHER" id="PTHR42643">
    <property type="entry name" value="IONOTROPIC RECEPTOR 20A-RELATED"/>
    <property type="match status" value="1"/>
</dbReference>
<evidence type="ECO:0000256" key="9">
    <source>
        <dbReference type="SAM" id="Phobius"/>
    </source>
</evidence>
<evidence type="ECO:0000259" key="10">
    <source>
        <dbReference type="PROSITE" id="PS51457"/>
    </source>
</evidence>
<feature type="transmembrane region" description="Helical" evidence="9">
    <location>
        <begin position="851"/>
        <end position="871"/>
    </location>
</feature>
<keyword evidence="2" id="KW-1003">Cell membrane</keyword>
<evidence type="ECO:0000256" key="4">
    <source>
        <dbReference type="ARBA" id="ARBA00022989"/>
    </source>
</evidence>
<reference evidence="11 12" key="1">
    <citation type="submission" date="2015-12" db="EMBL/GenBank/DDBJ databases">
        <title>The genome of Folsomia candida.</title>
        <authorList>
            <person name="Faddeeva A."/>
            <person name="Derks M.F."/>
            <person name="Anvar Y."/>
            <person name="Smit S."/>
            <person name="Van Straalen N."/>
            <person name="Roelofs D."/>
        </authorList>
    </citation>
    <scope>NUCLEOTIDE SEQUENCE [LARGE SCALE GENOMIC DNA]</scope>
    <source>
        <strain evidence="11 12">VU population</strain>
        <tissue evidence="11">Whole body</tissue>
    </source>
</reference>
<dbReference type="InterPro" id="IPR052192">
    <property type="entry name" value="Insect_Ionotropic_Sensory_Rcpt"/>
</dbReference>
<dbReference type="Gene3D" id="1.10.287.70">
    <property type="match status" value="1"/>
</dbReference>
<keyword evidence="4 9" id="KW-1133">Transmembrane helix</keyword>
<comment type="caution">
    <text evidence="11">The sequence shown here is derived from an EMBL/GenBank/DDBJ whole genome shotgun (WGS) entry which is preliminary data.</text>
</comment>
<evidence type="ECO:0000313" key="12">
    <source>
        <dbReference type="Proteomes" id="UP000198287"/>
    </source>
</evidence>
<name>A0A226D2J6_FOLCA</name>
<feature type="transmembrane region" description="Helical" evidence="9">
    <location>
        <begin position="505"/>
        <end position="528"/>
    </location>
</feature>
<feature type="compositionally biased region" description="Polar residues" evidence="8">
    <location>
        <begin position="83"/>
        <end position="94"/>
    </location>
</feature>
<feature type="transmembrane region" description="Helical" evidence="9">
    <location>
        <begin position="560"/>
        <end position="583"/>
    </location>
</feature>
<evidence type="ECO:0000313" key="11">
    <source>
        <dbReference type="EMBL" id="OXA39280.1"/>
    </source>
</evidence>
<evidence type="ECO:0000256" key="5">
    <source>
        <dbReference type="ARBA" id="ARBA00023136"/>
    </source>
</evidence>
<evidence type="ECO:0000256" key="8">
    <source>
        <dbReference type="SAM" id="MobiDB-lite"/>
    </source>
</evidence>
<dbReference type="PANTHER" id="PTHR42643:SF35">
    <property type="entry name" value="IONOTROPIC RECEPTOR 68A, ISOFORM A"/>
    <property type="match status" value="1"/>
</dbReference>
<accession>A0A226D2J6</accession>
<evidence type="ECO:0000256" key="6">
    <source>
        <dbReference type="ARBA" id="ARBA00023170"/>
    </source>
</evidence>
<keyword evidence="7" id="KW-0325">Glycoprotein</keyword>
<feature type="region of interest" description="Disordered" evidence="8">
    <location>
        <begin position="130"/>
        <end position="153"/>
    </location>
</feature>
<keyword evidence="5 9" id="KW-0472">Membrane</keyword>
<dbReference type="Proteomes" id="UP000198287">
    <property type="component" value="Unassembled WGS sequence"/>
</dbReference>
<protein>
    <recommendedName>
        <fullName evidence="10">BEN domain-containing protein</fullName>
    </recommendedName>
</protein>
<dbReference type="GO" id="GO:0003677">
    <property type="term" value="F:DNA binding"/>
    <property type="evidence" value="ECO:0007669"/>
    <property type="project" value="InterPro"/>
</dbReference>
<dbReference type="OrthoDB" id="8890632at2759"/>
<dbReference type="AlphaFoldDB" id="A0A226D2J6"/>
<gene>
    <name evidence="11" type="ORF">Fcan01_25884</name>
</gene>
<keyword evidence="3 9" id="KW-0812">Transmembrane</keyword>
<feature type="domain" description="BEN" evidence="10">
    <location>
        <begin position="189"/>
        <end position="308"/>
    </location>
</feature>
<evidence type="ECO:0000256" key="3">
    <source>
        <dbReference type="ARBA" id="ARBA00022692"/>
    </source>
</evidence>
<sequence>MEFLLVEWVEEAKTYSVVSKDRLVDGTLRALSEELVGKVAGILWRGKKVFMCKILEIGETEGELTRKADELASIAEMDSKIQNAPKSVSGSSIKQKSKGRPRKTAAADTVSALDEVLGQLDQVDADFQDQDADTSENQPILNTEQQGQGGKDYEEKYRALKRKYKDLKKTYKSLQQLTSAEAEIEIYPGSGVTMNAGELASIKLVSNEPTVTARNLFRRLFTVEELSTHSLFGKKCNANKDAVPLPRIDQVRSNAVIGYIFNEAGLDGPPPADLTASEQKSYSKKKKSLRREVIKSLSEFLRAEALLPRSRTSDTDNFPETVQFHKLLENIQNCHVVIGHGGGLSSKSLQSTYPIAIILLQNVVFDFLMPWNPENFAVLFPIDGVTYDLCTLAGGRSPQPSTMVCGIISKLHIQHLVQTTPPQSWEDKRMFFRYERYRLPPTVNPFERSAGVSIYNYLTQLVFRKANSSMQIRNGDAEFLLASISDLEDPFLKIESMNIPFQPSLWLTIGVALVLMGCITSLFVKYYISGKKITFSCWVYLAATCFEETSSVPSVVANKYYFRLTLGVWALVSTFLTNCYSGLMITDLNSPLPGAIFESFEDLQCSYHGEQKLPTPINRVWMEKYKGNHTQLRKTNFEILDWWFERVQKNRSHARENPLQALECFQFLSPIEIGDFGVHLSFLALLLTEYRRFRDEVKTYFGTYLLSRESRLLLQLFNPKHGIFPTGMKRHKAVNLIKYQHLVEADVVNCRSKTVFVARSPLLEEEYRYLSKTYFWLDFRKGKHVLYAMPQGYAFQNEGKSKVPLYFRSIFESGIYNRLLIEDAANRVSSRRREDESLPDLSIAQTLNGSLATLFVVYGGLILLGVVAFAVESQQLIPHLYRMVRIGLMKKSQRV</sequence>
<dbReference type="InterPro" id="IPR018379">
    <property type="entry name" value="BEN_domain"/>
</dbReference>
<evidence type="ECO:0000256" key="1">
    <source>
        <dbReference type="ARBA" id="ARBA00004651"/>
    </source>
</evidence>
<comment type="subcellular location">
    <subcellularLocation>
        <location evidence="1">Cell membrane</location>
        <topology evidence="1">Multi-pass membrane protein</topology>
    </subcellularLocation>
</comment>
<dbReference type="PROSITE" id="PS51457">
    <property type="entry name" value="BEN"/>
    <property type="match status" value="1"/>
</dbReference>
<evidence type="ECO:0000256" key="7">
    <source>
        <dbReference type="ARBA" id="ARBA00023180"/>
    </source>
</evidence>